<evidence type="ECO:0000313" key="1">
    <source>
        <dbReference type="EMBL" id="CAD8059223.1"/>
    </source>
</evidence>
<dbReference type="EMBL" id="CAJJDM010000035">
    <property type="protein sequence ID" value="CAD8064740.1"/>
    <property type="molecule type" value="Genomic_DNA"/>
</dbReference>
<comment type="caution">
    <text evidence="1">The sequence shown here is derived from an EMBL/GenBank/DDBJ whole genome shotgun (WGS) entry which is preliminary data.</text>
</comment>
<protein>
    <submittedName>
        <fullName evidence="1">Uncharacterized protein</fullName>
    </submittedName>
</protein>
<dbReference type="AlphaFoldDB" id="A0A8S1L1F7"/>
<dbReference type="EMBL" id="CAJJDM010000027">
    <property type="protein sequence ID" value="CAD8059223.1"/>
    <property type="molecule type" value="Genomic_DNA"/>
</dbReference>
<sequence>MSIVTRFASYFIKSRVINYSLQVDRIMTEMCKAGFQDPEEGFLERDPMSYYECRFYSHIARNWTPRLESFEKEQYELARQKFVQFENLYSFILDLHRATWEYRSLYLELTKEIATHNTWFRSEHTNLTYEHHLEEAINKYINLLDQLKEYPLWQERVKEEIGYYLHLIYNSTTHSSQSKELFAKFDKLYFFK</sequence>
<evidence type="ECO:0000313" key="3">
    <source>
        <dbReference type="Proteomes" id="UP000688137"/>
    </source>
</evidence>
<name>A0A8S1L1F7_PARPR</name>
<keyword evidence="3" id="KW-1185">Reference proteome</keyword>
<dbReference type="Proteomes" id="UP000688137">
    <property type="component" value="Unassembled WGS sequence"/>
</dbReference>
<organism evidence="1 3">
    <name type="scientific">Paramecium primaurelia</name>
    <dbReference type="NCBI Taxonomy" id="5886"/>
    <lineage>
        <taxon>Eukaryota</taxon>
        <taxon>Sar</taxon>
        <taxon>Alveolata</taxon>
        <taxon>Ciliophora</taxon>
        <taxon>Intramacronucleata</taxon>
        <taxon>Oligohymenophorea</taxon>
        <taxon>Peniculida</taxon>
        <taxon>Parameciidae</taxon>
        <taxon>Paramecium</taxon>
    </lineage>
</organism>
<reference evidence="1" key="1">
    <citation type="submission" date="2021-01" db="EMBL/GenBank/DDBJ databases">
        <authorList>
            <consortium name="Genoscope - CEA"/>
            <person name="William W."/>
        </authorList>
    </citation>
    <scope>NUCLEOTIDE SEQUENCE</scope>
</reference>
<evidence type="ECO:0000313" key="2">
    <source>
        <dbReference type="EMBL" id="CAD8064740.1"/>
    </source>
</evidence>
<gene>
    <name evidence="1" type="ORF">PPRIM_AZ9-3.1.T0280293</name>
    <name evidence="2" type="ORF">PPRIM_AZ9-3.1.T0360277</name>
</gene>
<accession>A0A8S1L1F7</accession>
<proteinExistence type="predicted"/>